<evidence type="ECO:0000313" key="3">
    <source>
        <dbReference type="Proteomes" id="UP001139353"/>
    </source>
</evidence>
<reference evidence="2" key="1">
    <citation type="submission" date="2021-11" db="EMBL/GenBank/DDBJ databases">
        <title>BS-T2-15 a new species belonging to the Comamonadaceae family isolated from the soil of a French oak forest.</title>
        <authorList>
            <person name="Mieszkin S."/>
            <person name="Alain K."/>
        </authorList>
    </citation>
    <scope>NUCLEOTIDE SEQUENCE</scope>
    <source>
        <strain evidence="2">BS-T2-15</strain>
    </source>
</reference>
<feature type="region of interest" description="Disordered" evidence="1">
    <location>
        <begin position="1"/>
        <end position="26"/>
    </location>
</feature>
<sequence>MPTYPVHVPRKSYKGSDARKRQSVATRNELASRLERYINAQEAAQTEPHQVLSYGSIAMETGISFDLVSDILYSVDCGSGGLTMFKNVAPRESVRAEERDQ</sequence>
<proteinExistence type="predicted"/>
<evidence type="ECO:0000256" key="1">
    <source>
        <dbReference type="SAM" id="MobiDB-lite"/>
    </source>
</evidence>
<dbReference type="RefSeq" id="WP_275681719.1">
    <property type="nucleotide sequence ID" value="NZ_JAJLJH010000001.1"/>
</dbReference>
<dbReference type="EMBL" id="JAJLJH010000001">
    <property type="protein sequence ID" value="MCK9685724.1"/>
    <property type="molecule type" value="Genomic_DNA"/>
</dbReference>
<protein>
    <submittedName>
        <fullName evidence="2">Uncharacterized protein</fullName>
    </submittedName>
</protein>
<dbReference type="Proteomes" id="UP001139353">
    <property type="component" value="Unassembled WGS sequence"/>
</dbReference>
<dbReference type="AlphaFoldDB" id="A0A9X1YG71"/>
<comment type="caution">
    <text evidence="2">The sequence shown here is derived from an EMBL/GenBank/DDBJ whole genome shotgun (WGS) entry which is preliminary data.</text>
</comment>
<organism evidence="2 3">
    <name type="scientific">Scleromatobacter humisilvae</name>
    <dbReference type="NCBI Taxonomy" id="2897159"/>
    <lineage>
        <taxon>Bacteria</taxon>
        <taxon>Pseudomonadati</taxon>
        <taxon>Pseudomonadota</taxon>
        <taxon>Betaproteobacteria</taxon>
        <taxon>Burkholderiales</taxon>
        <taxon>Sphaerotilaceae</taxon>
        <taxon>Scleromatobacter</taxon>
    </lineage>
</organism>
<gene>
    <name evidence="2" type="ORF">LPC04_08375</name>
</gene>
<accession>A0A9X1YG71</accession>
<keyword evidence="3" id="KW-1185">Reference proteome</keyword>
<name>A0A9X1YG71_9BURK</name>
<evidence type="ECO:0000313" key="2">
    <source>
        <dbReference type="EMBL" id="MCK9685724.1"/>
    </source>
</evidence>